<dbReference type="Pfam" id="PF14594">
    <property type="entry name" value="Sipho_Gp37"/>
    <property type="match status" value="1"/>
</dbReference>
<dbReference type="EMBL" id="BSKO01000001">
    <property type="protein sequence ID" value="GLO64760.1"/>
    <property type="molecule type" value="Genomic_DNA"/>
</dbReference>
<feature type="region of interest" description="Disordered" evidence="1">
    <location>
        <begin position="430"/>
        <end position="535"/>
    </location>
</feature>
<proteinExistence type="predicted"/>
<evidence type="ECO:0000259" key="2">
    <source>
        <dbReference type="Pfam" id="PF14594"/>
    </source>
</evidence>
<evidence type="ECO:0000313" key="3">
    <source>
        <dbReference type="EMBL" id="GLO64760.1"/>
    </source>
</evidence>
<feature type="compositionally biased region" description="Low complexity" evidence="1">
    <location>
        <begin position="470"/>
        <end position="480"/>
    </location>
</feature>
<sequence length="1010" mass="113718">MQPIRVYSTDLQLLTETDNYLSLQFTPRFYDVGDFELHINQYMEGAEHFQKGNFIVLDKQGDKAMVIRHREVSLDSNGKASETWKITGVTLDGILNQRVTIPPDHTSHDRKKGNAEVVMKHYVEKHFVNPDNPDRKIDFLEIAPNQNRGPQVDWESRFRNVGDEITSISKQANIGWMIYADMERRKFIFDVAEQRNVTQDNPTGLQPVFFSPDYQTIKSQQFVDSNNNYRNVGYVGGQGEGEERKIVKVGDAKGVDLYEVFIDARDIGETLENEDGEEIELSPEEEEARLRERGEQKMKEFETTFYLEAQILTPSIRETTNDFAMSTPFEYEVDFRLGDIVQVFNKTWNITMNAPITEIKEIHEPGGFILEATFGEAQATLIKKISDKFNEIQGIENQELPVKISVEKMKEAIDFADERISDEERKRIEQAQQNLQESKSHADEQSYQAEQEAKRHADNQDVYYDDIAKSDAANKSNNAEENAKNHAEEKDRIVEENARQDATEKANQSEDNSKQFAEQKANEAENNSRNYTDGSFQELDTIVTEARQEINQAISRVEESEQIIQEAKTDVEGAIVRLDDFEISLGDKLDIGKAVDDINNSDTRILGKNITLDGNALIRGSLGAEDATFLDMTTRNMTAINAIMQDSVITGTLDANNAVFQKGTFDDAIIVNANIQDAVITGRLEGVTGNYAGKLSSLIREDTIWTEDDYFVAEIDRGSVRTLSWERDPNFPLAITSYLGGSLQFNAYNNSANFNPNNLNDPNINNARFLTKIVNYTTDGMRVRKADPSRYGESEPGWFLNNEGYLHIEDTTTNLFSRKRLQLFSNEGVYIYQGTSSQGNIYIGTGVWTSDRVHIAGGMTVDRNGITGSLNVEDSISLGGRIDAPLGLRTSEGSADIIVEQGSNSNGNYIRYANGIQICWNHISTRSVSTSTHTEQGLTFYRGGPSIDFAIPFIEEPAINYDGDVDGGSWRAVMKRAWSVTTTGFGAQFMGLSSFSTVDRLSYIAIGRWK</sequence>
<dbReference type="RefSeq" id="WP_317957679.1">
    <property type="nucleotide sequence ID" value="NZ_BSKO01000001.1"/>
</dbReference>
<gene>
    <name evidence="3" type="ORF">MACH08_05440</name>
</gene>
<evidence type="ECO:0000256" key="1">
    <source>
        <dbReference type="SAM" id="MobiDB-lite"/>
    </source>
</evidence>
<feature type="domain" description="Gp28/Gp37-like" evidence="2">
    <location>
        <begin position="3"/>
        <end position="376"/>
    </location>
</feature>
<comment type="caution">
    <text evidence="3">The sequence shown here is derived from an EMBL/GenBank/DDBJ whole genome shotgun (WGS) entry which is preliminary data.</text>
</comment>
<reference evidence="3 4" key="1">
    <citation type="submission" date="2023-02" db="EMBL/GenBank/DDBJ databases">
        <title>Oceanobacillus kimchii IFOP_LL358 isolated form Alexandrium catenella lab strain.</title>
        <authorList>
            <person name="Gajardo G."/>
            <person name="Ueki S."/>
            <person name="Maruyama F."/>
        </authorList>
    </citation>
    <scope>NUCLEOTIDE SEQUENCE [LARGE SCALE GENOMIC DNA]</scope>
    <source>
        <strain evidence="3 4">IFOP_LL358</strain>
    </source>
</reference>
<dbReference type="Proteomes" id="UP001275436">
    <property type="component" value="Unassembled WGS sequence"/>
</dbReference>
<keyword evidence="4" id="KW-1185">Reference proteome</keyword>
<name>A0ABQ5TEF0_9BACI</name>
<feature type="compositionally biased region" description="Basic and acidic residues" evidence="1">
    <location>
        <begin position="481"/>
        <end position="513"/>
    </location>
</feature>
<accession>A0ABQ5TEF0</accession>
<evidence type="ECO:0000313" key="4">
    <source>
        <dbReference type="Proteomes" id="UP001275436"/>
    </source>
</evidence>
<feature type="compositionally biased region" description="Polar residues" evidence="1">
    <location>
        <begin position="524"/>
        <end position="535"/>
    </location>
</feature>
<dbReference type="InterPro" id="IPR029432">
    <property type="entry name" value="Gp28/Gp37-like_dom"/>
</dbReference>
<protein>
    <recommendedName>
        <fullName evidence="2">Gp28/Gp37-like domain-containing protein</fullName>
    </recommendedName>
</protein>
<organism evidence="3 4">
    <name type="scientific">Oceanobacillus kimchii</name>
    <dbReference type="NCBI Taxonomy" id="746691"/>
    <lineage>
        <taxon>Bacteria</taxon>
        <taxon>Bacillati</taxon>
        <taxon>Bacillota</taxon>
        <taxon>Bacilli</taxon>
        <taxon>Bacillales</taxon>
        <taxon>Bacillaceae</taxon>
        <taxon>Oceanobacillus</taxon>
    </lineage>
</organism>